<dbReference type="PANTHER" id="PTHR31503:SF10">
    <property type="entry name" value="VNX1 PROTEIN"/>
    <property type="match status" value="1"/>
</dbReference>
<feature type="domain" description="Sodium/calcium exchanger membrane region" evidence="12">
    <location>
        <begin position="608"/>
        <end position="750"/>
    </location>
</feature>
<feature type="domain" description="Inner membrane component" evidence="13">
    <location>
        <begin position="155"/>
        <end position="204"/>
    </location>
</feature>
<comment type="subcellular location">
    <subcellularLocation>
        <location evidence="1">Endomembrane system</location>
        <topology evidence="1">Multi-pass membrane protein</topology>
    </subcellularLocation>
</comment>
<feature type="transmembrane region" description="Helical" evidence="11">
    <location>
        <begin position="352"/>
        <end position="372"/>
    </location>
</feature>
<accession>A0A672JHT8</accession>
<feature type="transmembrane region" description="Helical" evidence="11">
    <location>
        <begin position="378"/>
        <end position="400"/>
    </location>
</feature>
<feature type="transmembrane region" description="Helical" evidence="11">
    <location>
        <begin position="701"/>
        <end position="726"/>
    </location>
</feature>
<gene>
    <name evidence="14" type="primary">LOC115392062</name>
</gene>
<feature type="transmembrane region" description="Helical" evidence="11">
    <location>
        <begin position="609"/>
        <end position="627"/>
    </location>
</feature>
<feature type="compositionally biased region" description="Basic and acidic residues" evidence="10">
    <location>
        <begin position="18"/>
        <end position="28"/>
    </location>
</feature>
<feature type="domain" description="Sodium/calcium exchanger membrane region" evidence="12">
    <location>
        <begin position="385"/>
        <end position="498"/>
    </location>
</feature>
<dbReference type="InterPro" id="IPR004837">
    <property type="entry name" value="NaCa_Exmemb"/>
</dbReference>
<keyword evidence="5" id="KW-0106">Calcium</keyword>
<evidence type="ECO:0000256" key="7">
    <source>
        <dbReference type="ARBA" id="ARBA00022989"/>
    </source>
</evidence>
<dbReference type="Gene3D" id="1.20.1420.30">
    <property type="entry name" value="NCX, central ion-binding region"/>
    <property type="match status" value="1"/>
</dbReference>
<feature type="region of interest" description="Disordered" evidence="10">
    <location>
        <begin position="1"/>
        <end position="28"/>
    </location>
</feature>
<evidence type="ECO:0000256" key="9">
    <source>
        <dbReference type="ARBA" id="ARBA00023136"/>
    </source>
</evidence>
<feature type="transmembrane region" description="Helical" evidence="11">
    <location>
        <begin position="452"/>
        <end position="475"/>
    </location>
</feature>
<dbReference type="GeneID" id="115392062"/>
<evidence type="ECO:0000256" key="10">
    <source>
        <dbReference type="SAM" id="MobiDB-lite"/>
    </source>
</evidence>
<name>A0A672JHT8_SALFA</name>
<evidence type="ECO:0000256" key="5">
    <source>
        <dbReference type="ARBA" id="ARBA00022568"/>
    </source>
</evidence>
<keyword evidence="8" id="KW-0406">Ion transport</keyword>
<dbReference type="Ensembl" id="ENSSFAT00005054456.1">
    <property type="protein sequence ID" value="ENSSFAP00005052794.1"/>
    <property type="gene ID" value="ENSSFAG00005025250.1"/>
</dbReference>
<feature type="transmembrane region" description="Helical" evidence="11">
    <location>
        <begin position="158"/>
        <end position="181"/>
    </location>
</feature>
<keyword evidence="7 11" id="KW-1133">Transmembrane helix</keyword>
<dbReference type="Proteomes" id="UP000472267">
    <property type="component" value="Chromosome 7"/>
</dbReference>
<feature type="transmembrane region" description="Helical" evidence="11">
    <location>
        <begin position="672"/>
        <end position="695"/>
    </location>
</feature>
<dbReference type="Pfam" id="PF01699">
    <property type="entry name" value="Na_Ca_ex"/>
    <property type="match status" value="2"/>
</dbReference>
<feature type="compositionally biased region" description="Polar residues" evidence="10">
    <location>
        <begin position="1"/>
        <end position="11"/>
    </location>
</feature>
<evidence type="ECO:0000256" key="1">
    <source>
        <dbReference type="ARBA" id="ARBA00004127"/>
    </source>
</evidence>
<evidence type="ECO:0000313" key="15">
    <source>
        <dbReference type="Proteomes" id="UP000472267"/>
    </source>
</evidence>
<dbReference type="CTD" id="558687"/>
<feature type="transmembrane region" description="Helical" evidence="11">
    <location>
        <begin position="733"/>
        <end position="753"/>
    </location>
</feature>
<dbReference type="GO" id="GO:0005774">
    <property type="term" value="C:vacuolar membrane"/>
    <property type="evidence" value="ECO:0007669"/>
    <property type="project" value="UniProtKB-ARBA"/>
</dbReference>
<dbReference type="OMA" id="LVCFVSW"/>
<keyword evidence="4" id="KW-0597">Phosphoprotein</keyword>
<protein>
    <submittedName>
        <fullName evidence="14">Putative cation exchanger C521.04c</fullName>
    </submittedName>
</protein>
<dbReference type="GO" id="GO:0012505">
    <property type="term" value="C:endomembrane system"/>
    <property type="evidence" value="ECO:0007669"/>
    <property type="project" value="UniProtKB-SubCell"/>
</dbReference>
<dbReference type="RefSeq" id="XP_029952423.1">
    <property type="nucleotide sequence ID" value="XM_030096563.1"/>
</dbReference>
<keyword evidence="3" id="KW-0050">Antiport</keyword>
<feature type="transmembrane region" description="Helical" evidence="11">
    <location>
        <begin position="487"/>
        <end position="507"/>
    </location>
</feature>
<dbReference type="InterPro" id="IPR044880">
    <property type="entry name" value="NCX_ion-bd_dom_sf"/>
</dbReference>
<dbReference type="GO" id="GO:0006874">
    <property type="term" value="P:intracellular calcium ion homeostasis"/>
    <property type="evidence" value="ECO:0007669"/>
    <property type="project" value="TreeGrafter"/>
</dbReference>
<keyword evidence="15" id="KW-1185">Reference proteome</keyword>
<feature type="transmembrane region" description="Helical" evidence="11">
    <location>
        <begin position="639"/>
        <end position="660"/>
    </location>
</feature>
<dbReference type="InterPro" id="IPR005185">
    <property type="entry name" value="YccF"/>
</dbReference>
<evidence type="ECO:0000256" key="6">
    <source>
        <dbReference type="ARBA" id="ARBA00022692"/>
    </source>
</evidence>
<reference evidence="14" key="3">
    <citation type="submission" date="2025-09" db="UniProtKB">
        <authorList>
            <consortium name="Ensembl"/>
        </authorList>
    </citation>
    <scope>IDENTIFICATION</scope>
</reference>
<dbReference type="InterPro" id="IPR004713">
    <property type="entry name" value="CaH_exchang"/>
</dbReference>
<feature type="transmembrane region" description="Helical" evidence="11">
    <location>
        <begin position="266"/>
        <end position="292"/>
    </location>
</feature>
<keyword evidence="9 11" id="KW-0472">Membrane</keyword>
<keyword evidence="5" id="KW-0109">Calcium transport</keyword>
<dbReference type="FunFam" id="1.20.1420.30:FF:000014">
    <property type="entry name" value="Cation/H+ exchanger protein 2"/>
    <property type="match status" value="1"/>
</dbReference>
<evidence type="ECO:0000256" key="11">
    <source>
        <dbReference type="SAM" id="Phobius"/>
    </source>
</evidence>
<keyword evidence="6 11" id="KW-0812">Transmembrane</keyword>
<feature type="transmembrane region" description="Helical" evidence="11">
    <location>
        <begin position="412"/>
        <end position="432"/>
    </location>
</feature>
<reference evidence="14" key="2">
    <citation type="submission" date="2025-08" db="UniProtKB">
        <authorList>
            <consortium name="Ensembl"/>
        </authorList>
    </citation>
    <scope>IDENTIFICATION</scope>
</reference>
<evidence type="ECO:0000259" key="12">
    <source>
        <dbReference type="Pfam" id="PF01699"/>
    </source>
</evidence>
<evidence type="ECO:0000256" key="3">
    <source>
        <dbReference type="ARBA" id="ARBA00022449"/>
    </source>
</evidence>
<evidence type="ECO:0000256" key="2">
    <source>
        <dbReference type="ARBA" id="ARBA00022448"/>
    </source>
</evidence>
<evidence type="ECO:0000256" key="8">
    <source>
        <dbReference type="ARBA" id="ARBA00023065"/>
    </source>
</evidence>
<dbReference type="OrthoDB" id="16982at2759"/>
<dbReference type="AlphaFoldDB" id="A0A672JHT8"/>
<keyword evidence="2" id="KW-0813">Transport</keyword>
<sequence>MSLPTARSSDTSGRRRRPAELAHDASYERDLQASFNHEASLDRMCAPQQNVPTLLSSPSSLHSLCPTTKCMSAHTCVGHHACEESWEEIQSKRTIRAENEVEANKLVNNYRFGFRKWKSHVTARPFEVRSDVVKELYSELNVVKPHTGPGQFITLGNILYVFLFGWWVSLTYLLVSILMFVTIAGVPYGKLCYKLCCYFLWPFGSTIHEVGNAVRTCCEQAPDCECNLASADDSSPVLLPSPTEVPVQETAGRPVRTPYWRRFSTYVWLLLGYPLLVVIHGLACFISWILVFTIPVSKMNAQTLGVILLLPPEDVAISTTSLRAHQGYESRPLLCCYHAANWYYYKYTVDGINVFAVNLLPLVIIALIIGYIDRENVYISSDAKFAVAIGSIIPLSYYIGMGIASMSAQSNFAVGAVVNATFGSITELTFYITALLRGHRAGNPCLQEVVKAALTGTLLGCILFIPGICMIIGGLKHSEQRFSSRCTGVSSALLFISVGGVFAPTLFSKAYGNLVCDACTNSTGGNSTSNSSGPFICHNCHYDLNNGSLFHDHIEPLVYTVSALLPAAYIIGLIFTLKTHSHIYDVHVGAGQVADHHGTVVHWSRLKSLVILIIATVLTSACADLATEHIQPILSQPNISQYFIGVTLLAMVAEIPEIVNGIQFALQNNISLSLEVGSCIAVQVCMLQIPILVLFNAIYDVGFVLLFSDLHLWTSIFSVILVNYIFMDGKSDYFQGTALVVVYLILLALYYFAPSPEGC</sequence>
<dbReference type="PANTHER" id="PTHR31503">
    <property type="entry name" value="VACUOLAR CALCIUM ION TRANSPORTER"/>
    <property type="match status" value="1"/>
</dbReference>
<reference evidence="14" key="1">
    <citation type="submission" date="2019-06" db="EMBL/GenBank/DDBJ databases">
        <authorList>
            <consortium name="Wellcome Sanger Institute Data Sharing"/>
        </authorList>
    </citation>
    <scope>NUCLEOTIDE SEQUENCE [LARGE SCALE GENOMIC DNA]</scope>
</reference>
<evidence type="ECO:0000259" key="13">
    <source>
        <dbReference type="Pfam" id="PF03733"/>
    </source>
</evidence>
<organism evidence="14 15">
    <name type="scientific">Salarias fasciatus</name>
    <name type="common">Jewelled blenny</name>
    <name type="synonym">Blennius fasciatus</name>
    <dbReference type="NCBI Taxonomy" id="181472"/>
    <lineage>
        <taxon>Eukaryota</taxon>
        <taxon>Metazoa</taxon>
        <taxon>Chordata</taxon>
        <taxon>Craniata</taxon>
        <taxon>Vertebrata</taxon>
        <taxon>Euteleostomi</taxon>
        <taxon>Actinopterygii</taxon>
        <taxon>Neopterygii</taxon>
        <taxon>Teleostei</taxon>
        <taxon>Neoteleostei</taxon>
        <taxon>Acanthomorphata</taxon>
        <taxon>Ovalentaria</taxon>
        <taxon>Blenniimorphae</taxon>
        <taxon>Blenniiformes</taxon>
        <taxon>Blennioidei</taxon>
        <taxon>Blenniidae</taxon>
        <taxon>Salariinae</taxon>
        <taxon>Salarias</taxon>
    </lineage>
</organism>
<dbReference type="InParanoid" id="A0A672JHT8"/>
<dbReference type="Pfam" id="PF03733">
    <property type="entry name" value="YccF"/>
    <property type="match status" value="1"/>
</dbReference>
<evidence type="ECO:0000256" key="4">
    <source>
        <dbReference type="ARBA" id="ARBA00022553"/>
    </source>
</evidence>
<feature type="transmembrane region" description="Helical" evidence="11">
    <location>
        <begin position="557"/>
        <end position="577"/>
    </location>
</feature>
<proteinExistence type="predicted"/>
<dbReference type="GO" id="GO:0015369">
    <property type="term" value="F:calcium:proton antiporter activity"/>
    <property type="evidence" value="ECO:0007669"/>
    <property type="project" value="TreeGrafter"/>
</dbReference>
<evidence type="ECO:0000313" key="14">
    <source>
        <dbReference type="Ensembl" id="ENSSFAP00005052794.1"/>
    </source>
</evidence>